<dbReference type="OrthoDB" id="115162at2"/>
<dbReference type="RefSeq" id="WP_086160436.1">
    <property type="nucleotide sequence ID" value="NZ_CP021121.1"/>
</dbReference>
<feature type="domain" description="VOC" evidence="1">
    <location>
        <begin position="13"/>
        <end position="152"/>
    </location>
</feature>
<proteinExistence type="predicted"/>
<dbReference type="Gene3D" id="3.10.180.10">
    <property type="entry name" value="2,3-Dihydroxybiphenyl 1,2-Dioxygenase, domain 1"/>
    <property type="match status" value="1"/>
</dbReference>
<evidence type="ECO:0000313" key="2">
    <source>
        <dbReference type="EMBL" id="ARQ70586.1"/>
    </source>
</evidence>
<dbReference type="Pfam" id="PF00903">
    <property type="entry name" value="Glyoxalase"/>
    <property type="match status" value="1"/>
</dbReference>
<dbReference type="InterPro" id="IPR037523">
    <property type="entry name" value="VOC_core"/>
</dbReference>
<dbReference type="CDD" id="cd06587">
    <property type="entry name" value="VOC"/>
    <property type="match status" value="1"/>
</dbReference>
<sequence length="159" mass="17404">MTLTFTRPPGATTLMHVAVMCPDIDASLRFYQEGLGFTRRYEFTESATREGQVVYRGRGIYVELEGHAYVELFPGGRPGVTSEDGPLAHIALIVPDVDEAYRSSLRAGGRPHGLGDWTGEPMSLTLNGSPEVDVRVAFVRGPAGELIELYEQHSPIVAR</sequence>
<dbReference type="SUPFAM" id="SSF54593">
    <property type="entry name" value="Glyoxalase/Bleomycin resistance protein/Dihydroxybiphenyl dioxygenase"/>
    <property type="match status" value="1"/>
</dbReference>
<protein>
    <recommendedName>
        <fullName evidence="1">VOC domain-containing protein</fullName>
    </recommendedName>
</protein>
<evidence type="ECO:0000259" key="1">
    <source>
        <dbReference type="PROSITE" id="PS51819"/>
    </source>
</evidence>
<organism evidence="2 3">
    <name type="scientific">Streptomyces marincola</name>
    <dbReference type="NCBI Taxonomy" id="2878388"/>
    <lineage>
        <taxon>Bacteria</taxon>
        <taxon>Bacillati</taxon>
        <taxon>Actinomycetota</taxon>
        <taxon>Actinomycetes</taxon>
        <taxon>Kitasatosporales</taxon>
        <taxon>Streptomycetaceae</taxon>
        <taxon>Streptomyces</taxon>
    </lineage>
</organism>
<dbReference type="InterPro" id="IPR029068">
    <property type="entry name" value="Glyas_Bleomycin-R_OHBP_Dase"/>
</dbReference>
<dbReference type="EMBL" id="CP021121">
    <property type="protein sequence ID" value="ARQ70586.1"/>
    <property type="molecule type" value="Genomic_DNA"/>
</dbReference>
<dbReference type="InterPro" id="IPR004360">
    <property type="entry name" value="Glyas_Fos-R_dOase_dom"/>
</dbReference>
<keyword evidence="3" id="KW-1185">Reference proteome</keyword>
<evidence type="ECO:0000313" key="3">
    <source>
        <dbReference type="Proteomes" id="UP000194218"/>
    </source>
</evidence>
<reference evidence="2 3" key="1">
    <citation type="submission" date="2017-05" db="EMBL/GenBank/DDBJ databases">
        <title>Complete genome sequence of Streptomyces sp. SCSIO 03032 revealed the diverse biosynthetic pathways for its bioactive secondary metabolites.</title>
        <authorList>
            <person name="Ma L."/>
            <person name="Zhu Y."/>
            <person name="Zhang W."/>
            <person name="Zhang G."/>
            <person name="Tian X."/>
            <person name="Zhang S."/>
            <person name="Zhang C."/>
        </authorList>
    </citation>
    <scope>NUCLEOTIDE SEQUENCE [LARGE SCALE GENOMIC DNA]</scope>
    <source>
        <strain evidence="2 3">SCSIO 03032</strain>
    </source>
</reference>
<accession>A0A1W7D0N5</accession>
<dbReference type="AlphaFoldDB" id="A0A1W7D0N5"/>
<dbReference type="Proteomes" id="UP000194218">
    <property type="component" value="Chromosome"/>
</dbReference>
<dbReference type="PROSITE" id="PS51819">
    <property type="entry name" value="VOC"/>
    <property type="match status" value="1"/>
</dbReference>
<name>A0A1W7D0N5_9ACTN</name>
<gene>
    <name evidence="2" type="ORF">CAG99_18600</name>
</gene>
<dbReference type="KEGG" id="smao:CAG99_18600"/>